<dbReference type="AlphaFoldDB" id="A0A8E0VKD1"/>
<evidence type="ECO:0000259" key="1">
    <source>
        <dbReference type="Pfam" id="PF07978"/>
    </source>
</evidence>
<sequence length="56" mass="6344">MVEWGNHWARGLPLRSKNMAAVAGLFSHIGEMQVVHHFWGESASDLFHLPFDGKLQ</sequence>
<proteinExistence type="predicted"/>
<evidence type="ECO:0000313" key="2">
    <source>
        <dbReference type="EMBL" id="KAA0190602.1"/>
    </source>
</evidence>
<dbReference type="InterPro" id="IPR012577">
    <property type="entry name" value="NIPSNAP"/>
</dbReference>
<evidence type="ECO:0000313" key="3">
    <source>
        <dbReference type="Proteomes" id="UP000728185"/>
    </source>
</evidence>
<accession>A0A8E0VKD1</accession>
<reference evidence="2" key="1">
    <citation type="submission" date="2019-05" db="EMBL/GenBank/DDBJ databases">
        <title>Annotation for the trematode Fasciolopsis buski.</title>
        <authorList>
            <person name="Choi Y.-J."/>
        </authorList>
    </citation>
    <scope>NUCLEOTIDE SEQUENCE</scope>
    <source>
        <strain evidence="2">HT</strain>
        <tissue evidence="2">Whole worm</tissue>
    </source>
</reference>
<dbReference type="Proteomes" id="UP000728185">
    <property type="component" value="Unassembled WGS sequence"/>
</dbReference>
<organism evidence="2 3">
    <name type="scientific">Fasciolopsis buskii</name>
    <dbReference type="NCBI Taxonomy" id="27845"/>
    <lineage>
        <taxon>Eukaryota</taxon>
        <taxon>Metazoa</taxon>
        <taxon>Spiralia</taxon>
        <taxon>Lophotrochozoa</taxon>
        <taxon>Platyhelminthes</taxon>
        <taxon>Trematoda</taxon>
        <taxon>Digenea</taxon>
        <taxon>Plagiorchiida</taxon>
        <taxon>Echinostomata</taxon>
        <taxon>Echinostomatoidea</taxon>
        <taxon>Fasciolidae</taxon>
        <taxon>Fasciolopsis</taxon>
    </lineage>
</organism>
<dbReference type="EMBL" id="LUCM01006889">
    <property type="protein sequence ID" value="KAA0190602.1"/>
    <property type="molecule type" value="Genomic_DNA"/>
</dbReference>
<dbReference type="Pfam" id="PF07978">
    <property type="entry name" value="NIPSNAP"/>
    <property type="match status" value="1"/>
</dbReference>
<comment type="caution">
    <text evidence="2">The sequence shown here is derived from an EMBL/GenBank/DDBJ whole genome shotgun (WGS) entry which is preliminary data.</text>
</comment>
<name>A0A8E0VKD1_9TREM</name>
<gene>
    <name evidence="2" type="ORF">FBUS_05169</name>
</gene>
<keyword evidence="3" id="KW-1185">Reference proteome</keyword>
<protein>
    <recommendedName>
        <fullName evidence="1">NIPSNAP domain-containing protein</fullName>
    </recommendedName>
</protein>
<dbReference type="OrthoDB" id="10262843at2759"/>
<feature type="domain" description="NIPSNAP" evidence="1">
    <location>
        <begin position="1"/>
        <end position="40"/>
    </location>
</feature>